<dbReference type="EC" id="1.3.1.93" evidence="4"/>
<evidence type="ECO:0000256" key="12">
    <source>
        <dbReference type="ARBA" id="ARBA00023098"/>
    </source>
</evidence>
<dbReference type="InterPro" id="IPR039357">
    <property type="entry name" value="SRD5A/TECR"/>
</dbReference>
<dbReference type="GO" id="GO:0005789">
    <property type="term" value="C:endoplasmic reticulum membrane"/>
    <property type="evidence" value="ECO:0007669"/>
    <property type="project" value="UniProtKB-SubCell"/>
</dbReference>
<keyword evidence="5" id="KW-0444">Lipid biosynthesis</keyword>
<keyword evidence="14" id="KW-0275">Fatty acid biosynthesis</keyword>
<evidence type="ECO:0000256" key="2">
    <source>
        <dbReference type="ARBA" id="ARBA00005194"/>
    </source>
</evidence>
<dbReference type="Gene3D" id="1.20.120.1630">
    <property type="match status" value="1"/>
</dbReference>
<evidence type="ECO:0000256" key="10">
    <source>
        <dbReference type="ARBA" id="ARBA00022989"/>
    </source>
</evidence>
<dbReference type="PANTHER" id="PTHR10556">
    <property type="entry name" value="3-OXO-5-ALPHA-STEROID 4-DEHYDROGENASE"/>
    <property type="match status" value="1"/>
</dbReference>
<evidence type="ECO:0000256" key="7">
    <source>
        <dbReference type="ARBA" id="ARBA00022824"/>
    </source>
</evidence>
<evidence type="ECO:0000256" key="14">
    <source>
        <dbReference type="ARBA" id="ARBA00023160"/>
    </source>
</evidence>
<name>A0A0B7JTN3_BIOOC</name>
<keyword evidence="7" id="KW-0256">Endoplasmic reticulum</keyword>
<evidence type="ECO:0000256" key="9">
    <source>
        <dbReference type="ARBA" id="ARBA00022857"/>
    </source>
</evidence>
<evidence type="ECO:0000256" key="1">
    <source>
        <dbReference type="ARBA" id="ARBA00004477"/>
    </source>
</evidence>
<feature type="transmembrane region" description="Helical" evidence="17">
    <location>
        <begin position="164"/>
        <end position="185"/>
    </location>
</feature>
<dbReference type="GO" id="GO:0042761">
    <property type="term" value="P:very long-chain fatty acid biosynthetic process"/>
    <property type="evidence" value="ECO:0007669"/>
    <property type="project" value="TreeGrafter"/>
</dbReference>
<dbReference type="AlphaFoldDB" id="A0A0B7JTN3"/>
<evidence type="ECO:0000256" key="5">
    <source>
        <dbReference type="ARBA" id="ARBA00022516"/>
    </source>
</evidence>
<keyword evidence="9" id="KW-0521">NADP</keyword>
<gene>
    <name evidence="19" type="ORF">BN869_000001901_1</name>
</gene>
<feature type="transmembrane region" description="Helical" evidence="17">
    <location>
        <begin position="205"/>
        <end position="224"/>
    </location>
</feature>
<evidence type="ECO:0000256" key="17">
    <source>
        <dbReference type="SAM" id="Phobius"/>
    </source>
</evidence>
<keyword evidence="6 17" id="KW-0812">Transmembrane</keyword>
<feature type="domain" description="3-oxo-5-alpha-steroid 4-dehydrogenase C-terminal" evidence="18">
    <location>
        <begin position="158"/>
        <end position="308"/>
    </location>
</feature>
<sequence length="309" mass="34863">MAQTQTVKLTNRSPKKPIKKLPESIQYPADATVEEVKALIAKACGIKDFNRIGLFDPTTNKTFKNRKAVLAEEPSILAGNDILVKDLGPQIEWRTVYVIEYLGPLLFHALVVAARPYLYNKGVDFPLSTTQWTTFAMIMLHFLKREIETLFVHKFSANTMPVFNVFKNSAFYWLMSGLVCAVSIYRPNSMAAAADEILVDYAGLAVYLFGELGNASIHLYLSSLRSTGGTERKIPVGFSFTLVTCPNYMFELISWAGIIIVSREWTVVAFIVMGGYQMYAWALGKEKAYRREFGDLYKKKRYVMVPGII</sequence>
<comment type="function">
    <text evidence="16">Catalyzes the last of the four reactions of the long-chain fatty acids elongation cycle. This endoplasmic reticulum-bound enzymatic process, allows the addition of 2 carbons to the chain of long- and very long-chain fatty acids/VLCFAs per cycle. This enzyme reduces the trans-2,3-enoyl-CoA fatty acid intermediate to an acyl-CoA that can be further elongated by entering a new cycle of elongation. Thereby, it participates in the production of VLCFAs of different chain lengths that are involved in multiple biological processes as precursors of membrane lipids and lipid mediators.</text>
</comment>
<evidence type="ECO:0000256" key="11">
    <source>
        <dbReference type="ARBA" id="ARBA00023002"/>
    </source>
</evidence>
<evidence type="ECO:0000256" key="4">
    <source>
        <dbReference type="ARBA" id="ARBA00012530"/>
    </source>
</evidence>
<protein>
    <recommendedName>
        <fullName evidence="4">very-long-chain enoyl-CoA reductase</fullName>
        <ecNumber evidence="4">1.3.1.93</ecNumber>
    </recommendedName>
</protein>
<comment type="similarity">
    <text evidence="3">Belongs to the steroid 5-alpha reductase family.</text>
</comment>
<dbReference type="EMBL" id="CDPU01000003">
    <property type="protein sequence ID" value="CEO45846.1"/>
    <property type="molecule type" value="Genomic_DNA"/>
</dbReference>
<comment type="subcellular location">
    <subcellularLocation>
        <location evidence="1">Endoplasmic reticulum membrane</location>
        <topology evidence="1">Multi-pass membrane protein</topology>
    </subcellularLocation>
</comment>
<dbReference type="PANTHER" id="PTHR10556:SF28">
    <property type="entry name" value="VERY-LONG-CHAIN ENOYL-COA REDUCTASE"/>
    <property type="match status" value="1"/>
</dbReference>
<evidence type="ECO:0000313" key="19">
    <source>
        <dbReference type="EMBL" id="CEO45846.1"/>
    </source>
</evidence>
<proteinExistence type="inferred from homology"/>
<dbReference type="FunFam" id="1.20.120.1630:FF:000010">
    <property type="entry name" value="Steroid alpha reductase family protein"/>
    <property type="match status" value="1"/>
</dbReference>
<evidence type="ECO:0000256" key="6">
    <source>
        <dbReference type="ARBA" id="ARBA00022692"/>
    </source>
</evidence>
<evidence type="ECO:0000256" key="15">
    <source>
        <dbReference type="ARBA" id="ARBA00051495"/>
    </source>
</evidence>
<evidence type="ECO:0000256" key="13">
    <source>
        <dbReference type="ARBA" id="ARBA00023136"/>
    </source>
</evidence>
<feature type="transmembrane region" description="Helical" evidence="17">
    <location>
        <begin position="236"/>
        <end position="259"/>
    </location>
</feature>
<evidence type="ECO:0000259" key="18">
    <source>
        <dbReference type="Pfam" id="PF02544"/>
    </source>
</evidence>
<keyword evidence="10 17" id="KW-1133">Transmembrane helix</keyword>
<keyword evidence="12" id="KW-0443">Lipid metabolism</keyword>
<dbReference type="InterPro" id="IPR001104">
    <property type="entry name" value="3-oxo-5_a-steroid_4-DH_C"/>
</dbReference>
<dbReference type="Pfam" id="PF02544">
    <property type="entry name" value="Steroid_dh"/>
    <property type="match status" value="1"/>
</dbReference>
<organism evidence="19">
    <name type="scientific">Bionectria ochroleuca</name>
    <name type="common">Gliocladium roseum</name>
    <dbReference type="NCBI Taxonomy" id="29856"/>
    <lineage>
        <taxon>Eukaryota</taxon>
        <taxon>Fungi</taxon>
        <taxon>Dikarya</taxon>
        <taxon>Ascomycota</taxon>
        <taxon>Pezizomycotina</taxon>
        <taxon>Sordariomycetes</taxon>
        <taxon>Hypocreomycetidae</taxon>
        <taxon>Hypocreales</taxon>
        <taxon>Bionectriaceae</taxon>
        <taxon>Clonostachys</taxon>
    </lineage>
</organism>
<evidence type="ECO:0000256" key="8">
    <source>
        <dbReference type="ARBA" id="ARBA00022832"/>
    </source>
</evidence>
<keyword evidence="8" id="KW-0276">Fatty acid metabolism</keyword>
<comment type="pathway">
    <text evidence="2">Lipid metabolism; fatty acid biosynthesis.</text>
</comment>
<dbReference type="PROSITE" id="PS50244">
    <property type="entry name" value="S5A_REDUCTASE"/>
    <property type="match status" value="1"/>
</dbReference>
<keyword evidence="11" id="KW-0560">Oxidoreductase</keyword>
<evidence type="ECO:0000256" key="16">
    <source>
        <dbReference type="ARBA" id="ARBA00058640"/>
    </source>
</evidence>
<reference evidence="19" key="1">
    <citation type="submission" date="2015-01" db="EMBL/GenBank/DDBJ databases">
        <authorList>
            <person name="Durling Mikael"/>
        </authorList>
    </citation>
    <scope>NUCLEOTIDE SEQUENCE</scope>
</reference>
<feature type="transmembrane region" description="Helical" evidence="17">
    <location>
        <begin position="265"/>
        <end position="283"/>
    </location>
</feature>
<keyword evidence="13 17" id="KW-0472">Membrane</keyword>
<evidence type="ECO:0000256" key="3">
    <source>
        <dbReference type="ARBA" id="ARBA00007742"/>
    </source>
</evidence>
<dbReference type="GO" id="GO:0102758">
    <property type="term" value="F:very-long-chain enoyl-CoA reductase activity"/>
    <property type="evidence" value="ECO:0007669"/>
    <property type="project" value="UniProtKB-EC"/>
</dbReference>
<comment type="catalytic activity">
    <reaction evidence="15">
        <text>a very-long-chain 2,3-saturated fatty acyl-CoA + NADP(+) = a very-long-chain (2E)-enoyl-CoA + NADPH + H(+)</text>
        <dbReference type="Rhea" id="RHEA:14473"/>
        <dbReference type="ChEBI" id="CHEBI:15378"/>
        <dbReference type="ChEBI" id="CHEBI:57783"/>
        <dbReference type="ChEBI" id="CHEBI:58349"/>
        <dbReference type="ChEBI" id="CHEBI:83724"/>
        <dbReference type="ChEBI" id="CHEBI:83728"/>
        <dbReference type="EC" id="1.3.1.93"/>
    </reaction>
</comment>
<accession>A0A0B7JTN3</accession>